<evidence type="ECO:0000256" key="1">
    <source>
        <dbReference type="ARBA" id="ARBA00010617"/>
    </source>
</evidence>
<dbReference type="InterPro" id="IPR036396">
    <property type="entry name" value="Cyt_P450_sf"/>
</dbReference>
<dbReference type="Pfam" id="PF00067">
    <property type="entry name" value="p450"/>
    <property type="match status" value="1"/>
</dbReference>
<dbReference type="PRINTS" id="PR00359">
    <property type="entry name" value="BP450"/>
</dbReference>
<dbReference type="InterPro" id="IPR001128">
    <property type="entry name" value="Cyt_P450"/>
</dbReference>
<evidence type="ECO:0000313" key="3">
    <source>
        <dbReference type="Proteomes" id="UP001596523"/>
    </source>
</evidence>
<keyword evidence="3" id="KW-1185">Reference proteome</keyword>
<dbReference type="PANTHER" id="PTHR46696:SF4">
    <property type="entry name" value="BIOTIN BIOSYNTHESIS CYTOCHROME P450"/>
    <property type="match status" value="1"/>
</dbReference>
<organism evidence="2 3">
    <name type="scientific">Streptomyces monticola</name>
    <dbReference type="NCBI Taxonomy" id="2666263"/>
    <lineage>
        <taxon>Bacteria</taxon>
        <taxon>Bacillati</taxon>
        <taxon>Actinomycetota</taxon>
        <taxon>Actinomycetes</taxon>
        <taxon>Kitasatosporales</taxon>
        <taxon>Streptomycetaceae</taxon>
        <taxon>Streptomyces</taxon>
    </lineage>
</organism>
<dbReference type="CDD" id="cd11033">
    <property type="entry name" value="CYP142-like"/>
    <property type="match status" value="1"/>
</dbReference>
<comment type="similarity">
    <text evidence="1">Belongs to the cytochrome P450 family.</text>
</comment>
<comment type="caution">
    <text evidence="2">The sequence shown here is derived from an EMBL/GenBank/DDBJ whole genome shotgun (WGS) entry which is preliminary data.</text>
</comment>
<dbReference type="PANTHER" id="PTHR46696">
    <property type="entry name" value="P450, PUTATIVE (EUROFUNG)-RELATED"/>
    <property type="match status" value="1"/>
</dbReference>
<dbReference type="Gene3D" id="1.10.630.10">
    <property type="entry name" value="Cytochrome P450"/>
    <property type="match status" value="1"/>
</dbReference>
<dbReference type="RefSeq" id="WP_381835413.1">
    <property type="nucleotide sequence ID" value="NZ_JBHTCF010000013.1"/>
</dbReference>
<dbReference type="Proteomes" id="UP001596523">
    <property type="component" value="Unassembled WGS sequence"/>
</dbReference>
<reference evidence="3" key="1">
    <citation type="journal article" date="2019" name="Int. J. Syst. Evol. Microbiol.">
        <title>The Global Catalogue of Microorganisms (GCM) 10K type strain sequencing project: providing services to taxonomists for standard genome sequencing and annotation.</title>
        <authorList>
            <consortium name="The Broad Institute Genomics Platform"/>
            <consortium name="The Broad Institute Genome Sequencing Center for Infectious Disease"/>
            <person name="Wu L."/>
            <person name="Ma J."/>
        </authorList>
    </citation>
    <scope>NUCLEOTIDE SEQUENCE [LARGE SCALE GENOMIC DNA]</scope>
    <source>
        <strain evidence="3">SYNS20</strain>
    </source>
</reference>
<protein>
    <submittedName>
        <fullName evidence="2">Cytochrome P450</fullName>
    </submittedName>
</protein>
<name>A0ABW2JP23_9ACTN</name>
<evidence type="ECO:0000313" key="2">
    <source>
        <dbReference type="EMBL" id="MFC7307916.1"/>
    </source>
</evidence>
<proteinExistence type="inferred from homology"/>
<gene>
    <name evidence="2" type="ORF">ACFQVC_27275</name>
</gene>
<dbReference type="InterPro" id="IPR002397">
    <property type="entry name" value="Cyt_P450_B"/>
</dbReference>
<dbReference type="EMBL" id="JBHTCF010000013">
    <property type="protein sequence ID" value="MFC7307916.1"/>
    <property type="molecule type" value="Genomic_DNA"/>
</dbReference>
<dbReference type="SUPFAM" id="SSF48264">
    <property type="entry name" value="Cytochrome P450"/>
    <property type="match status" value="1"/>
</dbReference>
<sequence length="406" mass="44517">MDGMERLSDMDLADPALHAQEDLSRVWRQLRTQDPVHWQPARGTRPGFWVLTRYDDVAAAYRDADRFRSDRGNVLDTLLGGGDPAARQMLPLTDGARHAALRGALMRAFSPRALAGVVDSIRAASRELLTEFLAKEECDFAQDVAGQLPLRAICDLLDVPRADRQRLLAMTSSALGSHSEQGLRQDSWVSKGEILLYFSDLAARRRRSPQDDIVSLLTQIQVEGGPLSDEEVILNCYSLIIGGDETTRLALVGGVAALLEHPGQWAAYTAGNVATEHAVEEVLRWTTPTLHAGRTAGEDLMLHGRAIKAGDVVTLWNASANRDEEVFHEPDALRLDRTPNRHLTFAYGSHFCLGAFLARAEIGAVLSDMRELVGEMEAAGPARRLYSNFLGGLGSLPVRWRPAAAL</sequence>
<accession>A0ABW2JP23</accession>